<evidence type="ECO:0000256" key="2">
    <source>
        <dbReference type="ARBA" id="ARBA00022723"/>
    </source>
</evidence>
<dbReference type="Pfam" id="PF07687">
    <property type="entry name" value="M20_dimer"/>
    <property type="match status" value="1"/>
</dbReference>
<dbReference type="PIRSF" id="PIRSF037238">
    <property type="entry name" value="Carboxypeptidase_G2"/>
    <property type="match status" value="1"/>
</dbReference>
<evidence type="ECO:0000256" key="4">
    <source>
        <dbReference type="ARBA" id="ARBA00022833"/>
    </source>
</evidence>
<evidence type="ECO:0000256" key="5">
    <source>
        <dbReference type="ARBA" id="ARBA00023285"/>
    </source>
</evidence>
<dbReference type="OrthoDB" id="9776600at2"/>
<protein>
    <submittedName>
        <fullName evidence="8">Glutamate carboxypeptidase</fullName>
    </submittedName>
</protein>
<proteinExistence type="predicted"/>
<dbReference type="InterPro" id="IPR050072">
    <property type="entry name" value="Peptidase_M20A"/>
</dbReference>
<dbReference type="RefSeq" id="WP_072893606.1">
    <property type="nucleotide sequence ID" value="NZ_FQWZ01000001.1"/>
</dbReference>
<keyword evidence="5" id="KW-0170">Cobalt</keyword>
<dbReference type="Gene3D" id="3.30.70.360">
    <property type="match status" value="1"/>
</dbReference>
<evidence type="ECO:0000259" key="7">
    <source>
        <dbReference type="Pfam" id="PF07687"/>
    </source>
</evidence>
<evidence type="ECO:0000256" key="6">
    <source>
        <dbReference type="PIRSR" id="PIRSR037238-1"/>
    </source>
</evidence>
<dbReference type="NCBIfam" id="NF005602">
    <property type="entry name" value="PRK07338.1"/>
    <property type="match status" value="1"/>
</dbReference>
<comment type="cofactor">
    <cofactor evidence="1">
        <name>Zn(2+)</name>
        <dbReference type="ChEBI" id="CHEBI:29105"/>
    </cofactor>
</comment>
<dbReference type="InterPro" id="IPR017150">
    <property type="entry name" value="Pept_M20_glutamate_carboxypep"/>
</dbReference>
<keyword evidence="8" id="KW-0645">Protease</keyword>
<sequence>MADPRPELQWIAEQQGASRAALLHLAQINSGSFNADGVAAVADALEPHFAPLAGPGERIELAAYTSTADDGSLRERRIGPAVRWRQRPDAPLQVLLCGHMDTVYGIDSPFQQVRALDEDRLNGPGVADLKGGLLVMSLALAALERSPHRDRIGWTVLLNPDEEIGSRGSAPLLARAATQHHLGLIYEPAYADGNLASSRKGSGNFDLIVHGRAAHAGRNPGDGRNAVVAASELIARLYALNGQRDGLTVNPAYVHGGGALNIVPERCVFKFNVRTTQPDDEAWLMQQLATMQQDIDGRDGYTLEIRGGFTRPPKVFDDAHQRLAAMIDDCGRQLGLDLQFKPTGGCCDGNNLAACGLPNIDNLGVVGGEIHSDREWMRVSSLVERAQLSALLLLRLADGELTWSA</sequence>
<organism evidence="8 9">
    <name type="scientific">Hydrocarboniphaga daqingensis</name>
    <dbReference type="NCBI Taxonomy" id="490188"/>
    <lineage>
        <taxon>Bacteria</taxon>
        <taxon>Pseudomonadati</taxon>
        <taxon>Pseudomonadota</taxon>
        <taxon>Gammaproteobacteria</taxon>
        <taxon>Nevskiales</taxon>
        <taxon>Nevskiaceae</taxon>
        <taxon>Hydrocarboniphaga</taxon>
    </lineage>
</organism>
<gene>
    <name evidence="8" type="ORF">SAMN04488068_0569</name>
</gene>
<evidence type="ECO:0000313" key="8">
    <source>
        <dbReference type="EMBL" id="SHG52253.1"/>
    </source>
</evidence>
<feature type="active site" evidence="6">
    <location>
        <position position="101"/>
    </location>
</feature>
<feature type="domain" description="Peptidase M20 dimerisation" evidence="7">
    <location>
        <begin position="198"/>
        <end position="291"/>
    </location>
</feature>
<evidence type="ECO:0000313" key="9">
    <source>
        <dbReference type="Proteomes" id="UP000199758"/>
    </source>
</evidence>
<dbReference type="SUPFAM" id="SSF53187">
    <property type="entry name" value="Zn-dependent exopeptidases"/>
    <property type="match status" value="1"/>
</dbReference>
<keyword evidence="8" id="KW-0121">Carboxypeptidase</keyword>
<dbReference type="GO" id="GO:0004180">
    <property type="term" value="F:carboxypeptidase activity"/>
    <property type="evidence" value="ECO:0007669"/>
    <property type="project" value="UniProtKB-KW"/>
</dbReference>
<keyword evidence="4" id="KW-0862">Zinc</keyword>
<dbReference type="SUPFAM" id="SSF55031">
    <property type="entry name" value="Bacterial exopeptidase dimerisation domain"/>
    <property type="match status" value="1"/>
</dbReference>
<keyword evidence="9" id="KW-1185">Reference proteome</keyword>
<dbReference type="Pfam" id="PF01546">
    <property type="entry name" value="Peptidase_M20"/>
    <property type="match status" value="1"/>
</dbReference>
<dbReference type="Proteomes" id="UP000199758">
    <property type="component" value="Unassembled WGS sequence"/>
</dbReference>
<accession>A0A1M5KJ93</accession>
<feature type="active site" description="Proton acceptor" evidence="6">
    <location>
        <position position="162"/>
    </location>
</feature>
<reference evidence="8 9" key="1">
    <citation type="submission" date="2016-11" db="EMBL/GenBank/DDBJ databases">
        <authorList>
            <person name="Jaros S."/>
            <person name="Januszkiewicz K."/>
            <person name="Wedrychowicz H."/>
        </authorList>
    </citation>
    <scope>NUCLEOTIDE SEQUENCE [LARGE SCALE GENOMIC DNA]</scope>
    <source>
        <strain evidence="8 9">CGMCC 1.7049</strain>
    </source>
</reference>
<dbReference type="PANTHER" id="PTHR43808:SF9">
    <property type="entry name" value="BLL0789 PROTEIN"/>
    <property type="match status" value="1"/>
</dbReference>
<keyword evidence="2" id="KW-0479">Metal-binding</keyword>
<dbReference type="InterPro" id="IPR011650">
    <property type="entry name" value="Peptidase_M20_dimer"/>
</dbReference>
<evidence type="ECO:0000256" key="3">
    <source>
        <dbReference type="ARBA" id="ARBA00022801"/>
    </source>
</evidence>
<dbReference type="GO" id="GO:0046872">
    <property type="term" value="F:metal ion binding"/>
    <property type="evidence" value="ECO:0007669"/>
    <property type="project" value="UniProtKB-KW"/>
</dbReference>
<dbReference type="InterPro" id="IPR002933">
    <property type="entry name" value="Peptidase_M20"/>
</dbReference>
<dbReference type="InterPro" id="IPR001261">
    <property type="entry name" value="ArgE/DapE_CS"/>
</dbReference>
<dbReference type="STRING" id="490188.SAMN04488068_0569"/>
<dbReference type="Gene3D" id="3.40.630.10">
    <property type="entry name" value="Zn peptidases"/>
    <property type="match status" value="1"/>
</dbReference>
<name>A0A1M5KJ93_9GAMM</name>
<dbReference type="AlphaFoldDB" id="A0A1M5KJ93"/>
<evidence type="ECO:0000256" key="1">
    <source>
        <dbReference type="ARBA" id="ARBA00001947"/>
    </source>
</evidence>
<dbReference type="PANTHER" id="PTHR43808">
    <property type="entry name" value="ACETYLORNITHINE DEACETYLASE"/>
    <property type="match status" value="1"/>
</dbReference>
<dbReference type="EMBL" id="FQWZ01000001">
    <property type="protein sequence ID" value="SHG52253.1"/>
    <property type="molecule type" value="Genomic_DNA"/>
</dbReference>
<dbReference type="InterPro" id="IPR036264">
    <property type="entry name" value="Bact_exopeptidase_dim_dom"/>
</dbReference>
<keyword evidence="3" id="KW-0378">Hydrolase</keyword>
<dbReference type="PROSITE" id="PS00758">
    <property type="entry name" value="ARGE_DAPE_CPG2_1"/>
    <property type="match status" value="1"/>
</dbReference>